<evidence type="ECO:0000313" key="2">
    <source>
        <dbReference type="Proteomes" id="UP000765509"/>
    </source>
</evidence>
<dbReference type="Proteomes" id="UP000765509">
    <property type="component" value="Unassembled WGS sequence"/>
</dbReference>
<organism evidence="1 2">
    <name type="scientific">Austropuccinia psidii MF-1</name>
    <dbReference type="NCBI Taxonomy" id="1389203"/>
    <lineage>
        <taxon>Eukaryota</taxon>
        <taxon>Fungi</taxon>
        <taxon>Dikarya</taxon>
        <taxon>Basidiomycota</taxon>
        <taxon>Pucciniomycotina</taxon>
        <taxon>Pucciniomycetes</taxon>
        <taxon>Pucciniales</taxon>
        <taxon>Sphaerophragmiaceae</taxon>
        <taxon>Austropuccinia</taxon>
    </lineage>
</organism>
<sequence length="126" mass="14576">MDSVFNNESLNEENFPIQTGFIDEFHPFLESAVSDEIHTYVSAENENKTLAISRIKIIWPRHPTLISSNLNTDKILPYLRQSNSLVTTASEAPQSFREAQNSTRKSKWIKQSWTNSRKWKANKFGM</sequence>
<gene>
    <name evidence="1" type="ORF">O181_129165</name>
</gene>
<evidence type="ECO:0000313" key="1">
    <source>
        <dbReference type="EMBL" id="MBW0589450.1"/>
    </source>
</evidence>
<dbReference type="EMBL" id="AVOT02134289">
    <property type="protein sequence ID" value="MBW0589450.1"/>
    <property type="molecule type" value="Genomic_DNA"/>
</dbReference>
<comment type="caution">
    <text evidence="1">The sequence shown here is derived from an EMBL/GenBank/DDBJ whole genome shotgun (WGS) entry which is preliminary data.</text>
</comment>
<dbReference type="AlphaFoldDB" id="A0A9Q3L1H5"/>
<reference evidence="1" key="1">
    <citation type="submission" date="2021-03" db="EMBL/GenBank/DDBJ databases">
        <title>Draft genome sequence of rust myrtle Austropuccinia psidii MF-1, a brazilian biotype.</title>
        <authorList>
            <person name="Quecine M.C."/>
            <person name="Pachon D.M.R."/>
            <person name="Bonatelli M.L."/>
            <person name="Correr F.H."/>
            <person name="Franceschini L.M."/>
            <person name="Leite T.F."/>
            <person name="Margarido G.R.A."/>
            <person name="Almeida C.A."/>
            <person name="Ferrarezi J.A."/>
            <person name="Labate C.A."/>
        </authorList>
    </citation>
    <scope>NUCLEOTIDE SEQUENCE</scope>
    <source>
        <strain evidence="1">MF-1</strain>
    </source>
</reference>
<proteinExistence type="predicted"/>
<protein>
    <submittedName>
        <fullName evidence="1">Uncharacterized protein</fullName>
    </submittedName>
</protein>
<keyword evidence="2" id="KW-1185">Reference proteome</keyword>
<name>A0A9Q3L1H5_9BASI</name>
<accession>A0A9Q3L1H5</accession>